<feature type="region of interest" description="Disordered" evidence="1">
    <location>
        <begin position="161"/>
        <end position="209"/>
    </location>
</feature>
<proteinExistence type="predicted"/>
<evidence type="ECO:0000256" key="1">
    <source>
        <dbReference type="SAM" id="MobiDB-lite"/>
    </source>
</evidence>
<feature type="compositionally biased region" description="Gly residues" evidence="1">
    <location>
        <begin position="190"/>
        <end position="202"/>
    </location>
</feature>
<feature type="compositionally biased region" description="Basic residues" evidence="1">
    <location>
        <begin position="302"/>
        <end position="311"/>
    </location>
</feature>
<name>A0A6G0HG04_LARCR</name>
<dbReference type="AlphaFoldDB" id="A0A6G0HG04"/>
<gene>
    <name evidence="2" type="ORF">D5F01_LYC23774</name>
</gene>
<feature type="region of interest" description="Disordered" evidence="1">
    <location>
        <begin position="272"/>
        <end position="344"/>
    </location>
</feature>
<accession>A0A6G0HG04</accession>
<dbReference type="Proteomes" id="UP000424527">
    <property type="component" value="Unassembled WGS sequence"/>
</dbReference>
<feature type="compositionally biased region" description="Low complexity" evidence="1">
    <location>
        <begin position="272"/>
        <end position="301"/>
    </location>
</feature>
<comment type="caution">
    <text evidence="2">The sequence shown here is derived from an EMBL/GenBank/DDBJ whole genome shotgun (WGS) entry which is preliminary data.</text>
</comment>
<organism evidence="2 3">
    <name type="scientific">Larimichthys crocea</name>
    <name type="common">Large yellow croaker</name>
    <name type="synonym">Pseudosciaena crocea</name>
    <dbReference type="NCBI Taxonomy" id="215358"/>
    <lineage>
        <taxon>Eukaryota</taxon>
        <taxon>Metazoa</taxon>
        <taxon>Chordata</taxon>
        <taxon>Craniata</taxon>
        <taxon>Vertebrata</taxon>
        <taxon>Euteleostomi</taxon>
        <taxon>Actinopterygii</taxon>
        <taxon>Neopterygii</taxon>
        <taxon>Teleostei</taxon>
        <taxon>Neoteleostei</taxon>
        <taxon>Acanthomorphata</taxon>
        <taxon>Eupercaria</taxon>
        <taxon>Sciaenidae</taxon>
        <taxon>Larimichthys</taxon>
    </lineage>
</organism>
<dbReference type="EMBL" id="REGW02000032">
    <property type="protein sequence ID" value="KAE8278134.1"/>
    <property type="molecule type" value="Genomic_DNA"/>
</dbReference>
<reference evidence="2 3" key="1">
    <citation type="submission" date="2019-07" db="EMBL/GenBank/DDBJ databases">
        <title>Chromosome genome assembly for large yellow croaker.</title>
        <authorList>
            <person name="Xiao S."/>
        </authorList>
    </citation>
    <scope>NUCLEOTIDE SEQUENCE [LARGE SCALE GENOMIC DNA]</scope>
    <source>
        <strain evidence="2">JMULYC20181020</strain>
        <tissue evidence="2">Muscle</tissue>
    </source>
</reference>
<sequence>MGLKGAPSIMDIRTAVSTFNFGGNDMEVRRNLSTFMCHSEDTQDRFCALHKNLKRAKSIRELFVCLAVKEPEQAAAAAAGAAAAATTQPREERKGTPSKRVAAINKMAKRVKRKVGLSPNGRKRRPVVVLNKLRGLRGSGPAQSATWPWLHWKGCGPATRSHQWLAADPGEGSSRSQPQECRSCRDLGKKAGGPGRSPGGSGPPLQEKAKGFAPATPIFLLLLLGGGAQTSPAGAAPAPAAAAGSWLRLLGAAAANFLLLRLLFLGGGAHTPPAAAATAQPQPTSSSSSVEEPTRPQQPQQRQRKSAKRRLTFAEETHSAEAPPKKKAKTKHISSPEEDLLKKL</sequence>
<keyword evidence="3" id="KW-1185">Reference proteome</keyword>
<protein>
    <submittedName>
        <fullName evidence="2">Uncharacterized protein</fullName>
    </submittedName>
</protein>
<evidence type="ECO:0000313" key="3">
    <source>
        <dbReference type="Proteomes" id="UP000424527"/>
    </source>
</evidence>
<evidence type="ECO:0000313" key="2">
    <source>
        <dbReference type="EMBL" id="KAE8278134.1"/>
    </source>
</evidence>